<protein>
    <recommendedName>
        <fullName evidence="4">Sel1 repeat family protein</fullName>
    </recommendedName>
</protein>
<accession>A0ABZ2P0I6</accession>
<evidence type="ECO:0008006" key="4">
    <source>
        <dbReference type="Google" id="ProtNLM"/>
    </source>
</evidence>
<keyword evidence="3" id="KW-1185">Reference proteome</keyword>
<keyword evidence="1" id="KW-0812">Transmembrane</keyword>
<evidence type="ECO:0000256" key="1">
    <source>
        <dbReference type="SAM" id="Phobius"/>
    </source>
</evidence>
<proteinExistence type="predicted"/>
<reference evidence="2" key="1">
    <citation type="journal article" date="2021" name="Int. J. Syst. Evol. Microbiol.">
        <title>Bradyrhizobium septentrionale sp. nov. (sv. septentrionale) and Bradyrhizobium quebecense sp. nov. (sv. septentrionale) associated with legumes native to Canada possess rearranged symbiosis genes and numerous insertion sequences.</title>
        <authorList>
            <person name="Bromfield E.S.P."/>
            <person name="Cloutier S."/>
        </authorList>
    </citation>
    <scope>NUCLEOTIDE SEQUENCE</scope>
    <source>
        <strain evidence="2">5S5</strain>
    </source>
</reference>
<reference evidence="2" key="2">
    <citation type="submission" date="2024-03" db="EMBL/GenBank/DDBJ databases">
        <authorList>
            <person name="Bromfield E.S.P."/>
            <person name="Cloutier S."/>
        </authorList>
    </citation>
    <scope>NUCLEOTIDE SEQUENCE</scope>
    <source>
        <strain evidence="2">5S5</strain>
    </source>
</reference>
<dbReference type="SUPFAM" id="SSF81901">
    <property type="entry name" value="HCP-like"/>
    <property type="match status" value="1"/>
</dbReference>
<sequence length="333" mass="35590">MARAAAIKPKFLPIRSDQGRFLGPIARRLRVRNGRSGTPTRTTTRHQRCPIVASYYRGSIIMVGKPTHVHGSDPPRDAINADINDPEFAPYRYRRPHRAAIDIGADEPAPLFLSSPIDDADWHGRTTIPRSRLRTGLLTISAVALVAAAVVGLWSIGSVRDAVVSAKAALVGVSPIEARAEIAEAVRAAATEVSPATASPPSRAQIAAAYQEAIKSDVVARETPAAAPIEPPPPAAPPARRLDPDDIAGLLKRANSLLAIGDIVSARLLLERAADAQDADAALLLARTYDPDVLGTLDKRSITPDPDAARFWYRKAAELGSQPAQQRLAQLQN</sequence>
<dbReference type="Gene3D" id="1.25.40.10">
    <property type="entry name" value="Tetratricopeptide repeat domain"/>
    <property type="match status" value="1"/>
</dbReference>
<evidence type="ECO:0000313" key="3">
    <source>
        <dbReference type="Proteomes" id="UP001432046"/>
    </source>
</evidence>
<organism evidence="2 3">
    <name type="scientific">Bradyrhizobium septentrionale</name>
    <dbReference type="NCBI Taxonomy" id="1404411"/>
    <lineage>
        <taxon>Bacteria</taxon>
        <taxon>Pseudomonadati</taxon>
        <taxon>Pseudomonadota</taxon>
        <taxon>Alphaproteobacteria</taxon>
        <taxon>Hyphomicrobiales</taxon>
        <taxon>Nitrobacteraceae</taxon>
        <taxon>Bradyrhizobium</taxon>
    </lineage>
</organism>
<dbReference type="InterPro" id="IPR011990">
    <property type="entry name" value="TPR-like_helical_dom_sf"/>
</dbReference>
<dbReference type="RefSeq" id="WP_338833993.1">
    <property type="nucleotide sequence ID" value="NZ_CP147711.1"/>
</dbReference>
<feature type="transmembrane region" description="Helical" evidence="1">
    <location>
        <begin position="135"/>
        <end position="157"/>
    </location>
</feature>
<dbReference type="Proteomes" id="UP001432046">
    <property type="component" value="Chromosome"/>
</dbReference>
<evidence type="ECO:0000313" key="2">
    <source>
        <dbReference type="EMBL" id="WXC80214.1"/>
    </source>
</evidence>
<name>A0ABZ2P0I6_9BRAD</name>
<keyword evidence="1" id="KW-1133">Transmembrane helix</keyword>
<dbReference type="EMBL" id="CP147711">
    <property type="protein sequence ID" value="WXC80214.1"/>
    <property type="molecule type" value="Genomic_DNA"/>
</dbReference>
<keyword evidence="1" id="KW-0472">Membrane</keyword>
<gene>
    <name evidence="2" type="ORF">WDK88_00670</name>
</gene>